<accession>A0A444FBE7</accession>
<dbReference type="EMBL" id="AMZH03001415">
    <property type="protein sequence ID" value="RRT79377.1"/>
    <property type="molecule type" value="Genomic_DNA"/>
</dbReference>
<sequence>EEEVNKSDPICAAVEQSYHTMHSIIPCNFEDVVFVARSLSTKVWRVLDSSTRQQCSYHDLPEDKFSGFGTPPYWTLSLRWTPGNAMSGAACDFSAPSPLVL</sequence>
<gene>
    <name evidence="1" type="ORF">B296_00025460</name>
</gene>
<protein>
    <submittedName>
        <fullName evidence="1">Uncharacterized protein</fullName>
    </submittedName>
</protein>
<proteinExistence type="predicted"/>
<organism evidence="1 2">
    <name type="scientific">Ensete ventricosum</name>
    <name type="common">Abyssinian banana</name>
    <name type="synonym">Musa ensete</name>
    <dbReference type="NCBI Taxonomy" id="4639"/>
    <lineage>
        <taxon>Eukaryota</taxon>
        <taxon>Viridiplantae</taxon>
        <taxon>Streptophyta</taxon>
        <taxon>Embryophyta</taxon>
        <taxon>Tracheophyta</taxon>
        <taxon>Spermatophyta</taxon>
        <taxon>Magnoliopsida</taxon>
        <taxon>Liliopsida</taxon>
        <taxon>Zingiberales</taxon>
        <taxon>Musaceae</taxon>
        <taxon>Ensete</taxon>
    </lineage>
</organism>
<comment type="caution">
    <text evidence="1">The sequence shown here is derived from an EMBL/GenBank/DDBJ whole genome shotgun (WGS) entry which is preliminary data.</text>
</comment>
<dbReference type="Proteomes" id="UP000287651">
    <property type="component" value="Unassembled WGS sequence"/>
</dbReference>
<reference evidence="1 2" key="1">
    <citation type="journal article" date="2014" name="Agronomy (Basel)">
        <title>A Draft Genome Sequence for Ensete ventricosum, the Drought-Tolerant Tree Against Hunger.</title>
        <authorList>
            <person name="Harrison J."/>
            <person name="Moore K.A."/>
            <person name="Paszkiewicz K."/>
            <person name="Jones T."/>
            <person name="Grant M."/>
            <person name="Ambacheew D."/>
            <person name="Muzemil S."/>
            <person name="Studholme D.J."/>
        </authorList>
    </citation>
    <scope>NUCLEOTIDE SEQUENCE [LARGE SCALE GENOMIC DNA]</scope>
</reference>
<name>A0A444FBE7_ENSVE</name>
<evidence type="ECO:0000313" key="1">
    <source>
        <dbReference type="EMBL" id="RRT79377.1"/>
    </source>
</evidence>
<evidence type="ECO:0000313" key="2">
    <source>
        <dbReference type="Proteomes" id="UP000287651"/>
    </source>
</evidence>
<feature type="non-terminal residue" evidence="1">
    <location>
        <position position="1"/>
    </location>
</feature>
<dbReference type="AlphaFoldDB" id="A0A444FBE7"/>